<organism evidence="1">
    <name type="scientific">Bionectria ochroleuca</name>
    <name type="common">Gliocladium roseum</name>
    <dbReference type="NCBI Taxonomy" id="29856"/>
    <lineage>
        <taxon>Eukaryota</taxon>
        <taxon>Fungi</taxon>
        <taxon>Dikarya</taxon>
        <taxon>Ascomycota</taxon>
        <taxon>Pezizomycotina</taxon>
        <taxon>Sordariomycetes</taxon>
        <taxon>Hypocreomycetidae</taxon>
        <taxon>Hypocreales</taxon>
        <taxon>Bionectriaceae</taxon>
        <taxon>Clonostachys</taxon>
    </lineage>
</organism>
<gene>
    <name evidence="1" type="ORF">BN869_000003185_1</name>
</gene>
<reference evidence="1" key="1">
    <citation type="submission" date="2015-01" db="EMBL/GenBank/DDBJ databases">
        <authorList>
            <person name="Durling Mikael"/>
        </authorList>
    </citation>
    <scope>NUCLEOTIDE SEQUENCE</scope>
</reference>
<protein>
    <submittedName>
        <fullName evidence="1">Uncharacterized protein</fullName>
    </submittedName>
</protein>
<evidence type="ECO:0000313" key="1">
    <source>
        <dbReference type="EMBL" id="CEO47130.1"/>
    </source>
</evidence>
<proteinExistence type="predicted"/>
<dbReference type="EMBL" id="CDPU01000006">
    <property type="protein sequence ID" value="CEO47130.1"/>
    <property type="molecule type" value="Genomic_DNA"/>
</dbReference>
<sequence>MPHPSNRVCLPRRFGWRRHAIGDLNGEGRPRQAESGGSLHRFLDDRSARTDTITEPAAVLLAGSSGLTFGLRPIR</sequence>
<accession>A0A0B7JWS9</accession>
<name>A0A0B7JWS9_BIOOC</name>
<dbReference type="AlphaFoldDB" id="A0A0B7JWS9"/>